<dbReference type="InterPro" id="IPR036259">
    <property type="entry name" value="MFS_trans_sf"/>
</dbReference>
<evidence type="ECO:0000256" key="5">
    <source>
        <dbReference type="SAM" id="Phobius"/>
    </source>
</evidence>
<evidence type="ECO:0000256" key="3">
    <source>
        <dbReference type="ARBA" id="ARBA00022989"/>
    </source>
</evidence>
<evidence type="ECO:0000259" key="6">
    <source>
        <dbReference type="PROSITE" id="PS50850"/>
    </source>
</evidence>
<gene>
    <name evidence="7" type="ORF">WPS_18230</name>
</gene>
<dbReference type="InterPro" id="IPR020846">
    <property type="entry name" value="MFS_dom"/>
</dbReference>
<feature type="transmembrane region" description="Helical" evidence="5">
    <location>
        <begin position="266"/>
        <end position="284"/>
    </location>
</feature>
<evidence type="ECO:0000313" key="7">
    <source>
        <dbReference type="EMBL" id="BDE06547.1"/>
    </source>
</evidence>
<dbReference type="PROSITE" id="PS50850">
    <property type="entry name" value="MFS"/>
    <property type="match status" value="1"/>
</dbReference>
<dbReference type="EMBL" id="AP025523">
    <property type="protein sequence ID" value="BDE06547.1"/>
    <property type="molecule type" value="Genomic_DNA"/>
</dbReference>
<feature type="domain" description="Major facilitator superfamily (MFS) profile" evidence="6">
    <location>
        <begin position="198"/>
        <end position="385"/>
    </location>
</feature>
<feature type="transmembrane region" description="Helical" evidence="5">
    <location>
        <begin position="41"/>
        <end position="63"/>
    </location>
</feature>
<dbReference type="Gene3D" id="1.20.1250.20">
    <property type="entry name" value="MFS general substrate transporter like domains"/>
    <property type="match status" value="2"/>
</dbReference>
<feature type="transmembrane region" description="Helical" evidence="5">
    <location>
        <begin position="147"/>
        <end position="176"/>
    </location>
</feature>
<evidence type="ECO:0000256" key="4">
    <source>
        <dbReference type="ARBA" id="ARBA00023136"/>
    </source>
</evidence>
<dbReference type="PANTHER" id="PTHR23528:SF1">
    <property type="entry name" value="MAJOR FACILITATOR SUPERFAMILY (MFS) PROFILE DOMAIN-CONTAINING PROTEIN"/>
    <property type="match status" value="1"/>
</dbReference>
<evidence type="ECO:0000256" key="1">
    <source>
        <dbReference type="ARBA" id="ARBA00004651"/>
    </source>
</evidence>
<dbReference type="RefSeq" id="WP_317994206.1">
    <property type="nucleotide sequence ID" value="NZ_AP025523.1"/>
</dbReference>
<feature type="transmembrane region" description="Helical" evidence="5">
    <location>
        <begin position="75"/>
        <end position="94"/>
    </location>
</feature>
<feature type="transmembrane region" description="Helical" evidence="5">
    <location>
        <begin position="7"/>
        <end position="29"/>
    </location>
</feature>
<comment type="subcellular location">
    <subcellularLocation>
        <location evidence="1">Cell membrane</location>
        <topology evidence="1">Multi-pass membrane protein</topology>
    </subcellularLocation>
</comment>
<dbReference type="SUPFAM" id="SSF103473">
    <property type="entry name" value="MFS general substrate transporter"/>
    <property type="match status" value="1"/>
</dbReference>
<keyword evidence="8" id="KW-1185">Reference proteome</keyword>
<name>A0AAN1XYF4_UNVUL</name>
<accession>A0AAN1XYF4</accession>
<dbReference type="KEGG" id="vab:WPS_18230"/>
<dbReference type="InterPro" id="IPR011701">
    <property type="entry name" value="MFS"/>
</dbReference>
<protein>
    <recommendedName>
        <fullName evidence="6">Major facilitator superfamily (MFS) profile domain-containing protein</fullName>
    </recommendedName>
</protein>
<keyword evidence="2 5" id="KW-0812">Transmembrane</keyword>
<dbReference type="Proteomes" id="UP001317532">
    <property type="component" value="Chromosome"/>
</dbReference>
<organism evidence="7 8">
    <name type="scientific">Vulcanimicrobium alpinum</name>
    <dbReference type="NCBI Taxonomy" id="3016050"/>
    <lineage>
        <taxon>Bacteria</taxon>
        <taxon>Bacillati</taxon>
        <taxon>Vulcanimicrobiota</taxon>
        <taxon>Vulcanimicrobiia</taxon>
        <taxon>Vulcanimicrobiales</taxon>
        <taxon>Vulcanimicrobiaceae</taxon>
        <taxon>Vulcanimicrobium</taxon>
    </lineage>
</organism>
<keyword evidence="4 5" id="KW-0472">Membrane</keyword>
<dbReference type="GO" id="GO:0005886">
    <property type="term" value="C:plasma membrane"/>
    <property type="evidence" value="ECO:0007669"/>
    <property type="project" value="UniProtKB-SubCell"/>
</dbReference>
<feature type="transmembrane region" description="Helical" evidence="5">
    <location>
        <begin position="290"/>
        <end position="308"/>
    </location>
</feature>
<dbReference type="Pfam" id="PF07690">
    <property type="entry name" value="MFS_1"/>
    <property type="match status" value="1"/>
</dbReference>
<sequence length="385" mass="39693">MHAARLGALWFGIQVVWTPILGVVLQAQVSALAPADAVGRYAVLAGAGAAVATIVQIAAGVLSDRYRARIGHRRLFYAAGVAVSLPAIVAVTAAPSLTVLWCATIALQIGMNAAGGPFAAIVGDYVAPERVGRASSWMSVNQFCGSVVGLVLTIVLHAIALGIALALLLAAGWWITDRAVAPLAGTRSGAPVLRLDANAWTVIVSRALINVGFYTLFFFLYFFVRESLGVADAQTTTGILFLAFTIAGVGGAFAAGRPADQLDKRVVVSIACAAIALAVGAFAAAPTFPVALGCAVGAGFAWGAFFTVDWAIAYAVLPAAALASAMGVWNLATTLPQVAAPAITKPLVGYYDAFAYGLGPRIALICVIVEFALGTVLLWRVRIPR</sequence>
<proteinExistence type="predicted"/>
<keyword evidence="3 5" id="KW-1133">Transmembrane helix</keyword>
<feature type="transmembrane region" description="Helical" evidence="5">
    <location>
        <begin position="236"/>
        <end position="254"/>
    </location>
</feature>
<evidence type="ECO:0000313" key="8">
    <source>
        <dbReference type="Proteomes" id="UP001317532"/>
    </source>
</evidence>
<dbReference type="AlphaFoldDB" id="A0AAN1XYF4"/>
<reference evidence="7 8" key="1">
    <citation type="journal article" date="2022" name="ISME Commun">
        <title>Vulcanimicrobium alpinus gen. nov. sp. nov., the first cultivated representative of the candidate phylum 'Eremiobacterota', is a metabolically versatile aerobic anoxygenic phototroph.</title>
        <authorList>
            <person name="Yabe S."/>
            <person name="Muto K."/>
            <person name="Abe K."/>
            <person name="Yokota A."/>
            <person name="Staudigel H."/>
            <person name="Tebo B.M."/>
        </authorList>
    </citation>
    <scope>NUCLEOTIDE SEQUENCE [LARGE SCALE GENOMIC DNA]</scope>
    <source>
        <strain evidence="7 8">WC8-2</strain>
    </source>
</reference>
<dbReference type="PANTHER" id="PTHR23528">
    <property type="match status" value="1"/>
</dbReference>
<evidence type="ECO:0000256" key="2">
    <source>
        <dbReference type="ARBA" id="ARBA00022692"/>
    </source>
</evidence>
<feature type="transmembrane region" description="Helical" evidence="5">
    <location>
        <begin position="353"/>
        <end position="379"/>
    </location>
</feature>
<dbReference type="GO" id="GO:0022857">
    <property type="term" value="F:transmembrane transporter activity"/>
    <property type="evidence" value="ECO:0007669"/>
    <property type="project" value="InterPro"/>
</dbReference>
<feature type="transmembrane region" description="Helical" evidence="5">
    <location>
        <begin position="197"/>
        <end position="224"/>
    </location>
</feature>